<feature type="region of interest" description="Disordered" evidence="1">
    <location>
        <begin position="1"/>
        <end position="20"/>
    </location>
</feature>
<sequence length="105" mass="12055">MSTSQLCTAGKGEEPNSSLTSKHQTLLTTIQHQTLLLSVTFFFHYLLSLLKLLLSLHSLPHFFFYSRSLFTHVLISLSRSLTFAKGFVFISLFHDEFDITLHYNT</sequence>
<keyword evidence="2" id="KW-1133">Transmembrane helix</keyword>
<evidence type="ECO:0000256" key="1">
    <source>
        <dbReference type="SAM" id="MobiDB-lite"/>
    </source>
</evidence>
<dbReference type="Proteomes" id="UP000447434">
    <property type="component" value="Chromosome 4"/>
</dbReference>
<evidence type="ECO:0000256" key="2">
    <source>
        <dbReference type="SAM" id="Phobius"/>
    </source>
</evidence>
<comment type="caution">
    <text evidence="3">The sequence shown here is derived from an EMBL/GenBank/DDBJ whole genome shotgun (WGS) entry which is preliminary data.</text>
</comment>
<evidence type="ECO:0000313" key="3">
    <source>
        <dbReference type="EMBL" id="KAE9615045.1"/>
    </source>
</evidence>
<gene>
    <name evidence="3" type="ORF">Lalb_Chr04g0251131</name>
</gene>
<organism evidence="3 4">
    <name type="scientific">Lupinus albus</name>
    <name type="common">White lupine</name>
    <name type="synonym">Lupinus termis</name>
    <dbReference type="NCBI Taxonomy" id="3870"/>
    <lineage>
        <taxon>Eukaryota</taxon>
        <taxon>Viridiplantae</taxon>
        <taxon>Streptophyta</taxon>
        <taxon>Embryophyta</taxon>
        <taxon>Tracheophyta</taxon>
        <taxon>Spermatophyta</taxon>
        <taxon>Magnoliopsida</taxon>
        <taxon>eudicotyledons</taxon>
        <taxon>Gunneridae</taxon>
        <taxon>Pentapetalae</taxon>
        <taxon>rosids</taxon>
        <taxon>fabids</taxon>
        <taxon>Fabales</taxon>
        <taxon>Fabaceae</taxon>
        <taxon>Papilionoideae</taxon>
        <taxon>50 kb inversion clade</taxon>
        <taxon>genistoids sensu lato</taxon>
        <taxon>core genistoids</taxon>
        <taxon>Genisteae</taxon>
        <taxon>Lupinus</taxon>
    </lineage>
</organism>
<feature type="transmembrane region" description="Helical" evidence="2">
    <location>
        <begin position="35"/>
        <end position="57"/>
    </location>
</feature>
<protein>
    <submittedName>
        <fullName evidence="3">Uncharacterized protein</fullName>
    </submittedName>
</protein>
<dbReference type="EMBL" id="WOCE01000004">
    <property type="protein sequence ID" value="KAE9615045.1"/>
    <property type="molecule type" value="Genomic_DNA"/>
</dbReference>
<proteinExistence type="predicted"/>
<keyword evidence="2" id="KW-0472">Membrane</keyword>
<keyword evidence="2" id="KW-0812">Transmembrane</keyword>
<keyword evidence="4" id="KW-1185">Reference proteome</keyword>
<accession>A0A6A4QKK5</accession>
<reference evidence="4" key="1">
    <citation type="journal article" date="2020" name="Nat. Commun.">
        <title>Genome sequence of the cluster root forming white lupin.</title>
        <authorList>
            <person name="Hufnagel B."/>
            <person name="Marques A."/>
            <person name="Soriano A."/>
            <person name="Marques L."/>
            <person name="Divol F."/>
            <person name="Doumas P."/>
            <person name="Sallet E."/>
            <person name="Mancinotti D."/>
            <person name="Carrere S."/>
            <person name="Marande W."/>
            <person name="Arribat S."/>
            <person name="Keller J."/>
            <person name="Huneau C."/>
            <person name="Blein T."/>
            <person name="Aime D."/>
            <person name="Laguerre M."/>
            <person name="Taylor J."/>
            <person name="Schubert V."/>
            <person name="Nelson M."/>
            <person name="Geu-Flores F."/>
            <person name="Crespi M."/>
            <person name="Gallardo-Guerrero K."/>
            <person name="Delaux P.-M."/>
            <person name="Salse J."/>
            <person name="Berges H."/>
            <person name="Guyot R."/>
            <person name="Gouzy J."/>
            <person name="Peret B."/>
        </authorList>
    </citation>
    <scope>NUCLEOTIDE SEQUENCE [LARGE SCALE GENOMIC DNA]</scope>
    <source>
        <strain evidence="4">cv. Amiga</strain>
    </source>
</reference>
<feature type="transmembrane region" description="Helical" evidence="2">
    <location>
        <begin position="69"/>
        <end position="93"/>
    </location>
</feature>
<evidence type="ECO:0000313" key="4">
    <source>
        <dbReference type="Proteomes" id="UP000447434"/>
    </source>
</evidence>
<name>A0A6A4QKK5_LUPAL</name>
<dbReference type="AlphaFoldDB" id="A0A6A4QKK5"/>